<gene>
    <name evidence="1" type="ORF">TrCOL_g2293</name>
</gene>
<reference evidence="2" key="1">
    <citation type="journal article" date="2023" name="Commun. Biol.">
        <title>Genome analysis of Parmales, the sister group of diatoms, reveals the evolutionary specialization of diatoms from phago-mixotrophs to photoautotrophs.</title>
        <authorList>
            <person name="Ban H."/>
            <person name="Sato S."/>
            <person name="Yoshikawa S."/>
            <person name="Yamada K."/>
            <person name="Nakamura Y."/>
            <person name="Ichinomiya M."/>
            <person name="Sato N."/>
            <person name="Blanc-Mathieu R."/>
            <person name="Endo H."/>
            <person name="Kuwata A."/>
            <person name="Ogata H."/>
        </authorList>
    </citation>
    <scope>NUCLEOTIDE SEQUENCE [LARGE SCALE GENOMIC DNA]</scope>
</reference>
<comment type="caution">
    <text evidence="1">The sequence shown here is derived from an EMBL/GenBank/DDBJ whole genome shotgun (WGS) entry which is preliminary data.</text>
</comment>
<evidence type="ECO:0000313" key="1">
    <source>
        <dbReference type="EMBL" id="GMI27472.1"/>
    </source>
</evidence>
<evidence type="ECO:0000313" key="2">
    <source>
        <dbReference type="Proteomes" id="UP001165065"/>
    </source>
</evidence>
<dbReference type="EMBL" id="BRYA01000645">
    <property type="protein sequence ID" value="GMI27472.1"/>
    <property type="molecule type" value="Genomic_DNA"/>
</dbReference>
<dbReference type="OrthoDB" id="195445at2759"/>
<organism evidence="1 2">
    <name type="scientific">Triparma columacea</name>
    <dbReference type="NCBI Taxonomy" id="722753"/>
    <lineage>
        <taxon>Eukaryota</taxon>
        <taxon>Sar</taxon>
        <taxon>Stramenopiles</taxon>
        <taxon>Ochrophyta</taxon>
        <taxon>Bolidophyceae</taxon>
        <taxon>Parmales</taxon>
        <taxon>Triparmaceae</taxon>
        <taxon>Triparma</taxon>
    </lineage>
</organism>
<sequence length="244" mass="27234">MGLSKKRRRPGKSKAHSIIDLRALKPPSTSEGETVVQQYLSVIGNRRSIRSTMSKQVPKAVLRHGISLRTNKGGSLGLDHFRVLYSHEASVFNSPLKSLLVSIIRFFAAKAMIGGAFGTLDEFHTNGKLICWSSTVVKGDTMRAMWFYQHQTAREQKMNLWYLALVLSLCRVGNMEGVTYLDSGPSYNEDSKVAKERMGFVSTHEWREVCSMDDGDFRYDIPAAQAIPEVVELMAKKIGTGTNT</sequence>
<dbReference type="Proteomes" id="UP001165065">
    <property type="component" value="Unassembled WGS sequence"/>
</dbReference>
<proteinExistence type="predicted"/>
<protein>
    <submittedName>
        <fullName evidence="1">Uncharacterized protein</fullName>
    </submittedName>
</protein>
<dbReference type="AlphaFoldDB" id="A0A9W7G1C6"/>
<accession>A0A9W7G1C6</accession>
<keyword evidence="2" id="KW-1185">Reference proteome</keyword>
<name>A0A9W7G1C6_9STRA</name>